<dbReference type="AlphaFoldDB" id="A0A221W1B7"/>
<protein>
    <submittedName>
        <fullName evidence="1">Uncharacterized protein</fullName>
    </submittedName>
</protein>
<accession>A0A221W1B7</accession>
<reference evidence="1 2" key="1">
    <citation type="submission" date="2017-07" db="EMBL/GenBank/DDBJ databases">
        <title>Complete genome sequence of Actinoalloteichus hoggarensis DSM 45943, type strain of Actinoalloteichus hoggarensis.</title>
        <authorList>
            <person name="Ruckert C."/>
            <person name="Nouioui I."/>
            <person name="Willmese J."/>
            <person name="van Wezel G."/>
            <person name="Klenk H.-P."/>
            <person name="Kalinowski J."/>
            <person name="Zotchev S.B."/>
        </authorList>
    </citation>
    <scope>NUCLEOTIDE SEQUENCE [LARGE SCALE GENOMIC DNA]</scope>
    <source>
        <strain evidence="1 2">DSM 45943</strain>
    </source>
</reference>
<evidence type="ECO:0000313" key="1">
    <source>
        <dbReference type="EMBL" id="ASO19569.1"/>
    </source>
</evidence>
<keyword evidence="2" id="KW-1185">Reference proteome</keyword>
<dbReference type="EMBL" id="CP022521">
    <property type="protein sequence ID" value="ASO19569.1"/>
    <property type="molecule type" value="Genomic_DNA"/>
</dbReference>
<evidence type="ECO:0000313" key="2">
    <source>
        <dbReference type="Proteomes" id="UP000204221"/>
    </source>
</evidence>
<proteinExistence type="predicted"/>
<dbReference type="Proteomes" id="UP000204221">
    <property type="component" value="Chromosome"/>
</dbReference>
<dbReference type="KEGG" id="ahg:AHOG_09625"/>
<sequence>MTGPGLRHTRMRGGRPLAAERRPALGYGGPVDSSLAGRKYHESMTRF</sequence>
<gene>
    <name evidence="1" type="ORF">AHOG_09625</name>
</gene>
<name>A0A221W1B7_9PSEU</name>
<organism evidence="1 2">
    <name type="scientific">Actinoalloteichus hoggarensis</name>
    <dbReference type="NCBI Taxonomy" id="1470176"/>
    <lineage>
        <taxon>Bacteria</taxon>
        <taxon>Bacillati</taxon>
        <taxon>Actinomycetota</taxon>
        <taxon>Actinomycetes</taxon>
        <taxon>Pseudonocardiales</taxon>
        <taxon>Pseudonocardiaceae</taxon>
        <taxon>Actinoalloteichus</taxon>
    </lineage>
</organism>